<gene>
    <name evidence="1" type="ORF">CBO05P1_236</name>
</gene>
<reference evidence="1" key="1">
    <citation type="submission" date="2013-10" db="EMBL/GenBank/DDBJ databases">
        <title>Draft genome sequence of Clostridium botulinum type B strain Osaka05.</title>
        <authorList>
            <person name="Sakaguchi Y."/>
            <person name="Hosomi K."/>
            <person name="Uchiyama J."/>
            <person name="Ogura Y."/>
            <person name="Sakaguchi M."/>
            <person name="Kohda T."/>
            <person name="Mukamoto M."/>
            <person name="Misawa N."/>
            <person name="Matsuzaki S."/>
            <person name="Hayashi T."/>
            <person name="Kozaki S."/>
        </authorList>
    </citation>
    <scope>NUCLEOTIDE SEQUENCE</scope>
    <source>
        <strain evidence="1">Osaka05</strain>
    </source>
</reference>
<organism evidence="1">
    <name type="scientific">Clostridium botulinum B str. Osaka05</name>
    <dbReference type="NCBI Taxonomy" id="1407017"/>
    <lineage>
        <taxon>Bacteria</taxon>
        <taxon>Bacillati</taxon>
        <taxon>Bacillota</taxon>
        <taxon>Clostridia</taxon>
        <taxon>Eubacteriales</taxon>
        <taxon>Clostridiaceae</taxon>
        <taxon>Clostridium</taxon>
    </lineage>
</organism>
<dbReference type="HOGENOM" id="CLU_3041946_0_0_9"/>
<dbReference type="AlphaFoldDB" id="A0A060N5X6"/>
<sequence length="54" mass="6563">MKNEKLKIKLIKQYEEELIKQRDFYINDKDRDALVETNIELRAIERIKDILGID</sequence>
<protein>
    <submittedName>
        <fullName evidence="1">Ferrichrome transport system permease protein FhuG</fullName>
    </submittedName>
</protein>
<evidence type="ECO:0000313" key="1">
    <source>
        <dbReference type="EMBL" id="BAO04955.1"/>
    </source>
</evidence>
<accession>A0A060N5X6</accession>
<dbReference type="Proteomes" id="UP000054164">
    <property type="component" value="Unassembled WGS sequence"/>
</dbReference>
<dbReference type="EMBL" id="BA000058">
    <property type="protein sequence ID" value="BAO04955.1"/>
    <property type="molecule type" value="Genomic_DNA"/>
</dbReference>
<dbReference type="RefSeq" id="WP_154219149.1">
    <property type="nucleotide sequence ID" value="NZ_BA000058.1"/>
</dbReference>
<name>A0A060N5X6_CLOBO</name>
<proteinExistence type="predicted"/>